<proteinExistence type="predicted"/>
<dbReference type="EMBL" id="GBRH01261646">
    <property type="protein sequence ID" value="JAD36249.1"/>
    <property type="molecule type" value="Transcribed_RNA"/>
</dbReference>
<reference evidence="1" key="2">
    <citation type="journal article" date="2015" name="Data Brief">
        <title>Shoot transcriptome of the giant reed, Arundo donax.</title>
        <authorList>
            <person name="Barrero R.A."/>
            <person name="Guerrero F.D."/>
            <person name="Moolhuijzen P."/>
            <person name="Goolsby J.A."/>
            <person name="Tidwell J."/>
            <person name="Bellgard S.E."/>
            <person name="Bellgard M.I."/>
        </authorList>
    </citation>
    <scope>NUCLEOTIDE SEQUENCE</scope>
    <source>
        <tissue evidence="1">Shoot tissue taken approximately 20 cm above the soil surface</tissue>
    </source>
</reference>
<organism evidence="1">
    <name type="scientific">Arundo donax</name>
    <name type="common">Giant reed</name>
    <name type="synonym">Donax arundinaceus</name>
    <dbReference type="NCBI Taxonomy" id="35708"/>
    <lineage>
        <taxon>Eukaryota</taxon>
        <taxon>Viridiplantae</taxon>
        <taxon>Streptophyta</taxon>
        <taxon>Embryophyta</taxon>
        <taxon>Tracheophyta</taxon>
        <taxon>Spermatophyta</taxon>
        <taxon>Magnoliopsida</taxon>
        <taxon>Liliopsida</taxon>
        <taxon>Poales</taxon>
        <taxon>Poaceae</taxon>
        <taxon>PACMAD clade</taxon>
        <taxon>Arundinoideae</taxon>
        <taxon>Arundineae</taxon>
        <taxon>Arundo</taxon>
    </lineage>
</organism>
<reference evidence="1" key="1">
    <citation type="submission" date="2014-09" db="EMBL/GenBank/DDBJ databases">
        <authorList>
            <person name="Magalhaes I.L.F."/>
            <person name="Oliveira U."/>
            <person name="Santos F.R."/>
            <person name="Vidigal T.H.D.A."/>
            <person name="Brescovit A.D."/>
            <person name="Santos A.J."/>
        </authorList>
    </citation>
    <scope>NUCLEOTIDE SEQUENCE</scope>
    <source>
        <tissue evidence="1">Shoot tissue taken approximately 20 cm above the soil surface</tissue>
    </source>
</reference>
<name>A0A0A8ZA02_ARUDO</name>
<sequence>MQKGQTISDASTNELASK</sequence>
<dbReference type="AlphaFoldDB" id="A0A0A8ZA02"/>
<evidence type="ECO:0000313" key="1">
    <source>
        <dbReference type="EMBL" id="JAD36249.1"/>
    </source>
</evidence>
<protein>
    <submittedName>
        <fullName evidence="1">Uncharacterized protein</fullName>
    </submittedName>
</protein>
<accession>A0A0A8ZA02</accession>